<keyword evidence="2" id="KW-1185">Reference proteome</keyword>
<dbReference type="EMBL" id="JAUKUD010000002">
    <property type="protein sequence ID" value="KAK0751248.1"/>
    <property type="molecule type" value="Genomic_DNA"/>
</dbReference>
<dbReference type="AlphaFoldDB" id="A0AA40F4S5"/>
<protein>
    <submittedName>
        <fullName evidence="1">Uncharacterized protein</fullName>
    </submittedName>
</protein>
<accession>A0AA40F4S5</accession>
<sequence length="134" mass="14764">MSSPIADLAARGPHNPTIADVTDFKATRNGTHINYSATIQVIDDGSPPAQFTHATPGHRVPELSSMWDSTDPQLYFRFLRVPSSTGGEDRLRFVLSDVHRTGSTVNLDYFSAVGEWEGRGRVVYTGVEKFVLKV</sequence>
<evidence type="ECO:0000313" key="1">
    <source>
        <dbReference type="EMBL" id="KAK0751248.1"/>
    </source>
</evidence>
<name>A0AA40F4S5_9PEZI</name>
<comment type="caution">
    <text evidence="1">The sequence shown here is derived from an EMBL/GenBank/DDBJ whole genome shotgun (WGS) entry which is preliminary data.</text>
</comment>
<organism evidence="1 2">
    <name type="scientific">Schizothecium vesticola</name>
    <dbReference type="NCBI Taxonomy" id="314040"/>
    <lineage>
        <taxon>Eukaryota</taxon>
        <taxon>Fungi</taxon>
        <taxon>Dikarya</taxon>
        <taxon>Ascomycota</taxon>
        <taxon>Pezizomycotina</taxon>
        <taxon>Sordariomycetes</taxon>
        <taxon>Sordariomycetidae</taxon>
        <taxon>Sordariales</taxon>
        <taxon>Schizotheciaceae</taxon>
        <taxon>Schizothecium</taxon>
    </lineage>
</organism>
<reference evidence="1" key="1">
    <citation type="submission" date="2023-06" db="EMBL/GenBank/DDBJ databases">
        <title>Genome-scale phylogeny and comparative genomics of the fungal order Sordariales.</title>
        <authorList>
            <consortium name="Lawrence Berkeley National Laboratory"/>
            <person name="Hensen N."/>
            <person name="Bonometti L."/>
            <person name="Westerberg I."/>
            <person name="Brannstrom I.O."/>
            <person name="Guillou S."/>
            <person name="Cros-Aarteil S."/>
            <person name="Calhoun S."/>
            <person name="Haridas S."/>
            <person name="Kuo A."/>
            <person name="Mondo S."/>
            <person name="Pangilinan J."/>
            <person name="Riley R."/>
            <person name="LaButti K."/>
            <person name="Andreopoulos B."/>
            <person name="Lipzen A."/>
            <person name="Chen C."/>
            <person name="Yanf M."/>
            <person name="Daum C."/>
            <person name="Ng V."/>
            <person name="Clum A."/>
            <person name="Steindorff A."/>
            <person name="Ohm R."/>
            <person name="Martin F."/>
            <person name="Silar P."/>
            <person name="Natvig D."/>
            <person name="Lalanne C."/>
            <person name="Gautier V."/>
            <person name="Ament-velasquez S.L."/>
            <person name="Kruys A."/>
            <person name="Hutchinson M.I."/>
            <person name="Powell A.J."/>
            <person name="Barry K."/>
            <person name="Miller A.N."/>
            <person name="Grigoriev I.V."/>
            <person name="Debuchy R."/>
            <person name="Gladieux P."/>
            <person name="Thoren M.H."/>
            <person name="Johannesson H."/>
        </authorList>
    </citation>
    <scope>NUCLEOTIDE SEQUENCE</scope>
    <source>
        <strain evidence="1">SMH3187-1</strain>
    </source>
</reference>
<gene>
    <name evidence="1" type="ORF">B0T18DRAFT_320550</name>
</gene>
<dbReference type="Proteomes" id="UP001172155">
    <property type="component" value="Unassembled WGS sequence"/>
</dbReference>
<proteinExistence type="predicted"/>
<evidence type="ECO:0000313" key="2">
    <source>
        <dbReference type="Proteomes" id="UP001172155"/>
    </source>
</evidence>